<dbReference type="RefSeq" id="XP_018189028.1">
    <property type="nucleotide sequence ID" value="XM_018328956.1"/>
</dbReference>
<dbReference type="OrthoDB" id="2589563at2759"/>
<organism evidence="3 4">
    <name type="scientific">Xylona heveae (strain CBS 132557 / TC161)</name>
    <dbReference type="NCBI Taxonomy" id="1328760"/>
    <lineage>
        <taxon>Eukaryota</taxon>
        <taxon>Fungi</taxon>
        <taxon>Dikarya</taxon>
        <taxon>Ascomycota</taxon>
        <taxon>Pezizomycotina</taxon>
        <taxon>Xylonomycetes</taxon>
        <taxon>Xylonales</taxon>
        <taxon>Xylonaceae</taxon>
        <taxon>Xylona</taxon>
    </lineage>
</organism>
<accession>A0A165HGF0</accession>
<dbReference type="GeneID" id="28894093"/>
<evidence type="ECO:0000256" key="1">
    <source>
        <dbReference type="SAM" id="MobiDB-lite"/>
    </source>
</evidence>
<feature type="region of interest" description="Disordered" evidence="1">
    <location>
        <begin position="1"/>
        <end position="95"/>
    </location>
</feature>
<keyword evidence="2" id="KW-0472">Membrane</keyword>
<feature type="compositionally biased region" description="Polar residues" evidence="1">
    <location>
        <begin position="56"/>
        <end position="86"/>
    </location>
</feature>
<dbReference type="EMBL" id="KV407457">
    <property type="protein sequence ID" value="KZF23473.1"/>
    <property type="molecule type" value="Genomic_DNA"/>
</dbReference>
<feature type="compositionally biased region" description="Polar residues" evidence="1">
    <location>
        <begin position="24"/>
        <end position="45"/>
    </location>
</feature>
<keyword evidence="2" id="KW-0812">Transmembrane</keyword>
<dbReference type="PANTHER" id="PTHR36819">
    <property type="entry name" value="REGULATOR OF PHOSPHOLIPASE D SRF1"/>
    <property type="match status" value="1"/>
</dbReference>
<dbReference type="GO" id="GO:0000324">
    <property type="term" value="C:fungal-type vacuole"/>
    <property type="evidence" value="ECO:0007669"/>
    <property type="project" value="TreeGrafter"/>
</dbReference>
<name>A0A165HGF0_XYLHT</name>
<feature type="compositionally biased region" description="Basic and acidic residues" evidence="1">
    <location>
        <begin position="1"/>
        <end position="11"/>
    </location>
</feature>
<dbReference type="InParanoid" id="A0A165HGF0"/>
<keyword evidence="4" id="KW-1185">Reference proteome</keyword>
<keyword evidence="2" id="KW-1133">Transmembrane helix</keyword>
<dbReference type="Proteomes" id="UP000076632">
    <property type="component" value="Unassembled WGS sequence"/>
</dbReference>
<protein>
    <recommendedName>
        <fullName evidence="5">Regulator of phospholipase D SRF1</fullName>
    </recommendedName>
</protein>
<feature type="transmembrane region" description="Helical" evidence="2">
    <location>
        <begin position="280"/>
        <end position="298"/>
    </location>
</feature>
<dbReference type="OMA" id="NDAICDR"/>
<feature type="transmembrane region" description="Helical" evidence="2">
    <location>
        <begin position="319"/>
        <end position="338"/>
    </location>
</feature>
<dbReference type="InterPro" id="IPR037737">
    <property type="entry name" value="Srf1"/>
</dbReference>
<reference evidence="3 4" key="1">
    <citation type="journal article" date="2016" name="Fungal Biol.">
        <title>The genome of Xylona heveae provides a window into fungal endophytism.</title>
        <authorList>
            <person name="Gazis R."/>
            <person name="Kuo A."/>
            <person name="Riley R."/>
            <person name="LaButti K."/>
            <person name="Lipzen A."/>
            <person name="Lin J."/>
            <person name="Amirebrahimi M."/>
            <person name="Hesse C.N."/>
            <person name="Spatafora J.W."/>
            <person name="Henrissat B."/>
            <person name="Hainaut M."/>
            <person name="Grigoriev I.V."/>
            <person name="Hibbett D.S."/>
        </authorList>
    </citation>
    <scope>NUCLEOTIDE SEQUENCE [LARGE SCALE GENOMIC DNA]</scope>
    <source>
        <strain evidence="3 4">TC161</strain>
    </source>
</reference>
<dbReference type="PANTHER" id="PTHR36819:SF1">
    <property type="entry name" value="REGULATOR OF PHOSPHOLIPASE D SRF1"/>
    <property type="match status" value="1"/>
</dbReference>
<gene>
    <name evidence="3" type="ORF">L228DRAFT_117095</name>
</gene>
<dbReference type="GO" id="GO:0071944">
    <property type="term" value="C:cell periphery"/>
    <property type="evidence" value="ECO:0007669"/>
    <property type="project" value="TreeGrafter"/>
</dbReference>
<evidence type="ECO:0000313" key="4">
    <source>
        <dbReference type="Proteomes" id="UP000076632"/>
    </source>
</evidence>
<evidence type="ECO:0008006" key="5">
    <source>
        <dbReference type="Google" id="ProtNLM"/>
    </source>
</evidence>
<evidence type="ECO:0000313" key="3">
    <source>
        <dbReference type="EMBL" id="KZF23473.1"/>
    </source>
</evidence>
<dbReference type="AlphaFoldDB" id="A0A165HGF0"/>
<feature type="transmembrane region" description="Helical" evidence="2">
    <location>
        <begin position="246"/>
        <end position="268"/>
    </location>
</feature>
<evidence type="ECO:0000256" key="2">
    <source>
        <dbReference type="SAM" id="Phobius"/>
    </source>
</evidence>
<sequence length="406" mass="45578">MAASESHHDFQTRAAEALYRPPTARSQDTPTSPQTIQSPHSLQNHYNEKHPHLHTPSDSGPKSGIRTSSVSSFGNTLDSSSVNTVTENEEKQRHVRTLPTWVQSFEEDADDNPGPNVHLLSQPPSAQVAHHHYLPSTSHKPAPGRLYDAQRERTPVTMNSPDREDASRWQTFVKVSAYPPSPAEGCQHVDADWLRENLPDLEQPWLASAQNGQDAQAEGVLGRKPVRRKWWKRPQQVLLRNPMVPLIIRLFVWCFSLFALGLGANIYHLSRVYDCAQRPSTYMAIIVDAVALIYILYITYDEYRGKPLGLRSPGGKMRLIFLDLFFIVFDSANISLAFEALTDSRWACQVSNNIDQSGSRCGGQLVIVDLCHRQKALSSVLLIALIAWLLTFSVSVLRLVERVTQS</sequence>
<proteinExistence type="predicted"/>
<feature type="transmembrane region" description="Helical" evidence="2">
    <location>
        <begin position="380"/>
        <end position="400"/>
    </location>
</feature>